<gene>
    <name evidence="1" type="ORF">ABOD76_22215</name>
</gene>
<proteinExistence type="predicted"/>
<reference evidence="1" key="1">
    <citation type="submission" date="2024-06" db="EMBL/GenBank/DDBJ databases">
        <title>Draft Genome Sequence of Deinococcus sonorensis Type Strain KR-87, a Biofilm Producing Representative of the Genus Deinococcus.</title>
        <authorList>
            <person name="Boren L.S."/>
            <person name="Grosso R.A."/>
            <person name="Hugenberg-Cox A.N."/>
            <person name="Hill J.T.E."/>
            <person name="Albert C.M."/>
            <person name="Tuohy J.M."/>
        </authorList>
    </citation>
    <scope>NUCLEOTIDE SEQUENCE</scope>
    <source>
        <strain evidence="1">KR-87</strain>
        <plasmid evidence="1">pDson05</plasmid>
    </source>
</reference>
<name>A0AAU7UGG5_9DEIO</name>
<organism evidence="1">
    <name type="scientific">Deinococcus sonorensis KR-87</name>
    <dbReference type="NCBI Taxonomy" id="694439"/>
    <lineage>
        <taxon>Bacteria</taxon>
        <taxon>Thermotogati</taxon>
        <taxon>Deinococcota</taxon>
        <taxon>Deinococci</taxon>
        <taxon>Deinococcales</taxon>
        <taxon>Deinococcaceae</taxon>
        <taxon>Deinococcus</taxon>
    </lineage>
</organism>
<sequence length="304" mass="34010">MTTSPPTRKHHQDRPDFTAALRTAAWTYRLTETPFAPKDIQAEVQRARQGMGLAPYRGGAVSDYLQRRTRGTKLQAQDNQPVHYESVDRRLVPTARVLQNWRFLSAADHAEIRLTADQGHFNETAVGQYRFVTRGSHLPSLTVLIGTVTEVCATVEAGFKDRRGLYLLKRNGRNYAGQTREFHTRGRSHGATGAERVIFAFPDETLPVNSDELNVAESLAIVSLTELLDLENVTLGGDARPQPKELREGSLFALTFVAAIAKWAQLHRDAGRQLLVWRTDVRGLEDAYLTLQPYTPPVAAQEQP</sequence>
<dbReference type="RefSeq" id="WP_350245716.1">
    <property type="nucleotide sequence ID" value="NZ_CP158301.1"/>
</dbReference>
<accession>A0AAU7UGG5</accession>
<dbReference type="KEGG" id="dsc:ABOD76_22215"/>
<dbReference type="EMBL" id="CP158301">
    <property type="protein sequence ID" value="XBV87567.1"/>
    <property type="molecule type" value="Genomic_DNA"/>
</dbReference>
<dbReference type="AlphaFoldDB" id="A0AAU7UGG5"/>
<evidence type="ECO:0000313" key="1">
    <source>
        <dbReference type="EMBL" id="XBV87567.1"/>
    </source>
</evidence>
<protein>
    <recommendedName>
        <fullName evidence="2">WYL domain-containing protein</fullName>
    </recommendedName>
</protein>
<keyword evidence="1" id="KW-0614">Plasmid</keyword>
<evidence type="ECO:0008006" key="2">
    <source>
        <dbReference type="Google" id="ProtNLM"/>
    </source>
</evidence>
<geneLocation type="plasmid" evidence="1">
    <name>pDson05</name>
</geneLocation>